<protein>
    <submittedName>
        <fullName evidence="3">MBL fold metallo-hydrolase</fullName>
    </submittedName>
</protein>
<evidence type="ECO:0000256" key="1">
    <source>
        <dbReference type="ARBA" id="ARBA00005250"/>
    </source>
</evidence>
<evidence type="ECO:0000313" key="4">
    <source>
        <dbReference type="Proteomes" id="UP001365405"/>
    </source>
</evidence>
<dbReference type="InterPro" id="IPR001279">
    <property type="entry name" value="Metallo-B-lactamas"/>
</dbReference>
<proteinExistence type="inferred from homology"/>
<evidence type="ECO:0000259" key="2">
    <source>
        <dbReference type="SMART" id="SM00849"/>
    </source>
</evidence>
<gene>
    <name evidence="3" type="ORF">AACH10_13045</name>
</gene>
<feature type="domain" description="Metallo-beta-lactamase" evidence="2">
    <location>
        <begin position="25"/>
        <end position="224"/>
    </location>
</feature>
<dbReference type="EMBL" id="JBBUTH010000007">
    <property type="protein sequence ID" value="MEK8051171.1"/>
    <property type="molecule type" value="Genomic_DNA"/>
</dbReference>
<name>A0ABU9CHF6_9BURK</name>
<dbReference type="Pfam" id="PF00753">
    <property type="entry name" value="Lactamase_B"/>
    <property type="match status" value="1"/>
</dbReference>
<dbReference type="CDD" id="cd06262">
    <property type="entry name" value="metallo-hydrolase-like_MBL-fold"/>
    <property type="match status" value="1"/>
</dbReference>
<keyword evidence="4" id="KW-1185">Reference proteome</keyword>
<evidence type="ECO:0000313" key="3">
    <source>
        <dbReference type="EMBL" id="MEK8051171.1"/>
    </source>
</evidence>
<dbReference type="PANTHER" id="PTHR42951:SF4">
    <property type="entry name" value="ACYL-COENZYME A THIOESTERASE MBLAC2"/>
    <property type="match status" value="1"/>
</dbReference>
<sequence length="328" mass="34557">MPAAIHTRASDPFDGLTVLERGWLSSNNLLIHPARGEAGALLVDASHANHAAQTLALVRQALAAAGEAPLAGIVNTHLHSDHCGGNATLQAAFGAPLRIPPGQAETVRAWFDSRPPVGADGVGRSWDGTGQRLMPFCHDGVLTPGEPLVAGGREWQVLPAPGHDPDSVMLFDAASGVLVSADALWEHGFGVVFPEIEGEPGFDDVGAVLDQIAALPVRWVLPGHGAPFSDVAGALGRARSRLAGFQADPSRHARHAMKVLLKYHLMEERSQPVEALLDWAEDTPLLRGAWALNPPRGVPSARAWLRALLEELAAAGALRADGDTVHDC</sequence>
<dbReference type="InterPro" id="IPR050855">
    <property type="entry name" value="NDM-1-like"/>
</dbReference>
<dbReference type="RefSeq" id="WP_341410862.1">
    <property type="nucleotide sequence ID" value="NZ_JBBUTH010000007.1"/>
</dbReference>
<dbReference type="InterPro" id="IPR036866">
    <property type="entry name" value="RibonucZ/Hydroxyglut_hydro"/>
</dbReference>
<comment type="caution">
    <text evidence="3">The sequence shown here is derived from an EMBL/GenBank/DDBJ whole genome shotgun (WGS) entry which is preliminary data.</text>
</comment>
<dbReference type="Gene3D" id="3.60.15.10">
    <property type="entry name" value="Ribonuclease Z/Hydroxyacylglutathione hydrolase-like"/>
    <property type="match status" value="1"/>
</dbReference>
<comment type="similarity">
    <text evidence="1">Belongs to the metallo-beta-lactamase superfamily. Class-B beta-lactamase family.</text>
</comment>
<dbReference type="SUPFAM" id="SSF56281">
    <property type="entry name" value="Metallo-hydrolase/oxidoreductase"/>
    <property type="match status" value="1"/>
</dbReference>
<organism evidence="3 4">
    <name type="scientific">Pseudaquabacterium inlustre</name>
    <dbReference type="NCBI Taxonomy" id="2984192"/>
    <lineage>
        <taxon>Bacteria</taxon>
        <taxon>Pseudomonadati</taxon>
        <taxon>Pseudomonadota</taxon>
        <taxon>Betaproteobacteria</taxon>
        <taxon>Burkholderiales</taxon>
        <taxon>Sphaerotilaceae</taxon>
        <taxon>Pseudaquabacterium</taxon>
    </lineage>
</organism>
<dbReference type="Proteomes" id="UP001365405">
    <property type="component" value="Unassembled WGS sequence"/>
</dbReference>
<dbReference type="SMART" id="SM00849">
    <property type="entry name" value="Lactamase_B"/>
    <property type="match status" value="1"/>
</dbReference>
<dbReference type="PANTHER" id="PTHR42951">
    <property type="entry name" value="METALLO-BETA-LACTAMASE DOMAIN-CONTAINING"/>
    <property type="match status" value="1"/>
</dbReference>
<reference evidence="3 4" key="1">
    <citation type="submission" date="2024-04" db="EMBL/GenBank/DDBJ databases">
        <title>Novel species of the genus Ideonella isolated from streams.</title>
        <authorList>
            <person name="Lu H."/>
        </authorList>
    </citation>
    <scope>NUCLEOTIDE SEQUENCE [LARGE SCALE GENOMIC DNA]</scope>
    <source>
        <strain evidence="3 4">DXS22W</strain>
    </source>
</reference>
<accession>A0ABU9CHF6</accession>